<evidence type="ECO:0000313" key="5">
    <source>
        <dbReference type="Proteomes" id="UP000245629"/>
    </source>
</evidence>
<keyword evidence="5" id="KW-1185">Reference proteome</keyword>
<dbReference type="GO" id="GO:0000160">
    <property type="term" value="P:phosphorelay signal transduction system"/>
    <property type="evidence" value="ECO:0007669"/>
    <property type="project" value="InterPro"/>
</dbReference>
<evidence type="ECO:0000256" key="1">
    <source>
        <dbReference type="ARBA" id="ARBA00022553"/>
    </source>
</evidence>
<proteinExistence type="predicted"/>
<dbReference type="InterPro" id="IPR001789">
    <property type="entry name" value="Sig_transdc_resp-reg_receiver"/>
</dbReference>
<sequence length="131" mass="14249">MTVGILVVDDEPDMEDLFRQRFRTELRNGQVALHFASSAEEALERIHTGLQPEAVLVLSDINMPGMSGLELLGRLRMEMPNIPVVIVTAYGDDENQRRAMAGGATDLVTKPVDFAALKKLVNTVVSGSQAA</sequence>
<dbReference type="KEGG" id="azz:DEW08_09145"/>
<reference evidence="5" key="1">
    <citation type="submission" date="2018-05" db="EMBL/GenBank/DDBJ databases">
        <title>Azospirillum thermophila sp. nov., a novel isolated from hot spring.</title>
        <authorList>
            <person name="Zhao Z."/>
        </authorList>
    </citation>
    <scope>NUCLEOTIDE SEQUENCE [LARGE SCALE GENOMIC DNA]</scope>
    <source>
        <strain evidence="5">CFH 70021</strain>
    </source>
</reference>
<dbReference type="EMBL" id="CP029353">
    <property type="protein sequence ID" value="AWK86385.1"/>
    <property type="molecule type" value="Genomic_DNA"/>
</dbReference>
<dbReference type="SUPFAM" id="SSF52172">
    <property type="entry name" value="CheY-like"/>
    <property type="match status" value="1"/>
</dbReference>
<keyword evidence="1 2" id="KW-0597">Phosphoprotein</keyword>
<dbReference type="PANTHER" id="PTHR44591:SF3">
    <property type="entry name" value="RESPONSE REGULATORY DOMAIN-CONTAINING PROTEIN"/>
    <property type="match status" value="1"/>
</dbReference>
<feature type="modified residue" description="4-aspartylphosphate" evidence="2">
    <location>
        <position position="60"/>
    </location>
</feature>
<evidence type="ECO:0000259" key="3">
    <source>
        <dbReference type="PROSITE" id="PS50110"/>
    </source>
</evidence>
<evidence type="ECO:0000313" key="4">
    <source>
        <dbReference type="EMBL" id="AWK86385.1"/>
    </source>
</evidence>
<gene>
    <name evidence="4" type="ORF">DEW08_09145</name>
</gene>
<dbReference type="PROSITE" id="PS50110">
    <property type="entry name" value="RESPONSE_REGULATORY"/>
    <property type="match status" value="1"/>
</dbReference>
<dbReference type="SMART" id="SM00448">
    <property type="entry name" value="REC"/>
    <property type="match status" value="1"/>
</dbReference>
<dbReference type="RefSeq" id="WP_109326436.1">
    <property type="nucleotide sequence ID" value="NZ_CP029353.1"/>
</dbReference>
<dbReference type="Gene3D" id="3.40.50.2300">
    <property type="match status" value="1"/>
</dbReference>
<protein>
    <submittedName>
        <fullName evidence="4">Response regulator</fullName>
    </submittedName>
</protein>
<dbReference type="InterPro" id="IPR011006">
    <property type="entry name" value="CheY-like_superfamily"/>
</dbReference>
<dbReference type="PANTHER" id="PTHR44591">
    <property type="entry name" value="STRESS RESPONSE REGULATOR PROTEIN 1"/>
    <property type="match status" value="1"/>
</dbReference>
<dbReference type="InterPro" id="IPR050595">
    <property type="entry name" value="Bact_response_regulator"/>
</dbReference>
<organism evidence="4 5">
    <name type="scientific">Azospirillum thermophilum</name>
    <dbReference type="NCBI Taxonomy" id="2202148"/>
    <lineage>
        <taxon>Bacteria</taxon>
        <taxon>Pseudomonadati</taxon>
        <taxon>Pseudomonadota</taxon>
        <taxon>Alphaproteobacteria</taxon>
        <taxon>Rhodospirillales</taxon>
        <taxon>Azospirillaceae</taxon>
        <taxon>Azospirillum</taxon>
    </lineage>
</organism>
<accession>A0A2S2CPM2</accession>
<dbReference type="Pfam" id="PF00072">
    <property type="entry name" value="Response_reg"/>
    <property type="match status" value="1"/>
</dbReference>
<dbReference type="AlphaFoldDB" id="A0A2S2CPM2"/>
<dbReference type="Proteomes" id="UP000245629">
    <property type="component" value="Chromosome 2"/>
</dbReference>
<feature type="domain" description="Response regulatory" evidence="3">
    <location>
        <begin position="4"/>
        <end position="125"/>
    </location>
</feature>
<name>A0A2S2CPM2_9PROT</name>
<dbReference type="OrthoDB" id="9800897at2"/>
<evidence type="ECO:0000256" key="2">
    <source>
        <dbReference type="PROSITE-ProRule" id="PRU00169"/>
    </source>
</evidence>